<sequence>MLPFTQNSLDKIEALFKEFGFKLRYEKGNFRTGACVLQHSKVIVVNKFSNLEVKIQSLIQILHEIPADETVLDEKQRTLYQAIRQTKLSI</sequence>
<reference evidence="1 2" key="1">
    <citation type="submission" date="2018-06" db="EMBL/GenBank/DDBJ databases">
        <authorList>
            <consortium name="Pathogen Informatics"/>
            <person name="Doyle S."/>
        </authorList>
    </citation>
    <scope>NUCLEOTIDE SEQUENCE [LARGE SCALE GENOMIC DNA]</scope>
    <source>
        <strain evidence="1 2">NCTC11388</strain>
    </source>
</reference>
<dbReference type="Proteomes" id="UP000254893">
    <property type="component" value="Unassembled WGS sequence"/>
</dbReference>
<accession>A0A380BHW4</accession>
<dbReference type="AlphaFoldDB" id="A0A380BHW4"/>
<organism evidence="1 2">
    <name type="scientific">Sphingobacterium spiritivorum</name>
    <name type="common">Flavobacterium spiritivorum</name>
    <dbReference type="NCBI Taxonomy" id="258"/>
    <lineage>
        <taxon>Bacteria</taxon>
        <taxon>Pseudomonadati</taxon>
        <taxon>Bacteroidota</taxon>
        <taxon>Sphingobacteriia</taxon>
        <taxon>Sphingobacteriales</taxon>
        <taxon>Sphingobacteriaceae</taxon>
        <taxon>Sphingobacterium</taxon>
    </lineage>
</organism>
<gene>
    <name evidence="1" type="ORF">NCTC11388_00736</name>
</gene>
<dbReference type="RefSeq" id="WP_115169143.1">
    <property type="nucleotide sequence ID" value="NZ_UGYW01000002.1"/>
</dbReference>
<evidence type="ECO:0000313" key="2">
    <source>
        <dbReference type="Proteomes" id="UP000254893"/>
    </source>
</evidence>
<protein>
    <submittedName>
        <fullName evidence="1">Uncharacterized protein</fullName>
    </submittedName>
</protein>
<proteinExistence type="predicted"/>
<dbReference type="EMBL" id="UGYW01000002">
    <property type="protein sequence ID" value="SUJ01258.1"/>
    <property type="molecule type" value="Genomic_DNA"/>
</dbReference>
<name>A0A380BHW4_SPHSI</name>
<evidence type="ECO:0000313" key="1">
    <source>
        <dbReference type="EMBL" id="SUJ01258.1"/>
    </source>
</evidence>